<gene>
    <name evidence="1" type="ORF">K8I29_03690</name>
</gene>
<dbReference type="Gene3D" id="3.40.1260.10">
    <property type="entry name" value="DsrEFH-like"/>
    <property type="match status" value="1"/>
</dbReference>
<proteinExistence type="predicted"/>
<name>A0A953JCK1_9BACT</name>
<reference evidence="1" key="2">
    <citation type="submission" date="2021-08" db="EMBL/GenBank/DDBJ databases">
        <authorList>
            <person name="Dalcin Martins P."/>
        </authorList>
    </citation>
    <scope>NUCLEOTIDE SEQUENCE</scope>
    <source>
        <strain evidence="1">MAG_39</strain>
    </source>
</reference>
<dbReference type="Pfam" id="PF02635">
    <property type="entry name" value="DsrE"/>
    <property type="match status" value="1"/>
</dbReference>
<dbReference type="AlphaFoldDB" id="A0A953JCK1"/>
<dbReference type="InterPro" id="IPR003787">
    <property type="entry name" value="Sulphur_relay_DsrE/F-like"/>
</dbReference>
<sequence>MGKITILLKRSPYGDINAAEAVRHAMGAAAGELSVDIVLTDSGVLLAKKGQDDTGTGFTNLGAALKDCLDMGIAVYADKPSLREYRLDAADMIEGVAPSSSTDIAGLIKEAATVILF</sequence>
<evidence type="ECO:0000313" key="1">
    <source>
        <dbReference type="EMBL" id="MBZ0155301.1"/>
    </source>
</evidence>
<reference evidence="1" key="1">
    <citation type="journal article" date="2021" name="bioRxiv">
        <title>Unraveling nitrogen, sulfur and carbon metabolic pathways and microbial community transcriptional responses to substrate deprivation and toxicity stresses in a bioreactor mimicking anoxic brackish coastal sediment conditions.</title>
        <authorList>
            <person name="Martins P.D."/>
            <person name="Echeveste M.J."/>
            <person name="Arshad A."/>
            <person name="Kurth J."/>
            <person name="Ouboter H."/>
            <person name="Jetten M.S.M."/>
            <person name="Welte C.U."/>
        </authorList>
    </citation>
    <scope>NUCLEOTIDE SEQUENCE</scope>
    <source>
        <strain evidence="1">MAG_39</strain>
    </source>
</reference>
<organism evidence="1 2">
    <name type="scientific">Candidatus Nitrobium versatile</name>
    <dbReference type="NCBI Taxonomy" id="2884831"/>
    <lineage>
        <taxon>Bacteria</taxon>
        <taxon>Pseudomonadati</taxon>
        <taxon>Nitrospirota</taxon>
        <taxon>Nitrospiria</taxon>
        <taxon>Nitrospirales</taxon>
        <taxon>Nitrospiraceae</taxon>
        <taxon>Candidatus Nitrobium</taxon>
    </lineage>
</organism>
<evidence type="ECO:0000313" key="2">
    <source>
        <dbReference type="Proteomes" id="UP000705867"/>
    </source>
</evidence>
<dbReference type="EMBL" id="JAIOIV010000028">
    <property type="protein sequence ID" value="MBZ0155301.1"/>
    <property type="molecule type" value="Genomic_DNA"/>
</dbReference>
<accession>A0A953JCK1</accession>
<dbReference type="Proteomes" id="UP000705867">
    <property type="component" value="Unassembled WGS sequence"/>
</dbReference>
<dbReference type="InterPro" id="IPR027396">
    <property type="entry name" value="DsrEFH-like"/>
</dbReference>
<comment type="caution">
    <text evidence="1">The sequence shown here is derived from an EMBL/GenBank/DDBJ whole genome shotgun (WGS) entry which is preliminary data.</text>
</comment>
<protein>
    <submittedName>
        <fullName evidence="1">DsrE family protein</fullName>
    </submittedName>
</protein>
<dbReference type="SUPFAM" id="SSF75169">
    <property type="entry name" value="DsrEFH-like"/>
    <property type="match status" value="1"/>
</dbReference>